<dbReference type="Pfam" id="PF26557">
    <property type="entry name" value="Cullin_AB"/>
    <property type="match status" value="1"/>
</dbReference>
<dbReference type="Pfam" id="PF10557">
    <property type="entry name" value="Cullin_Nedd8"/>
    <property type="match status" value="1"/>
</dbReference>
<dbReference type="FunCoup" id="A0A409VS68">
    <property type="interactions" value="545"/>
</dbReference>
<dbReference type="GO" id="GO:0006950">
    <property type="term" value="P:response to stress"/>
    <property type="evidence" value="ECO:0007669"/>
    <property type="project" value="UniProtKB-ARBA"/>
</dbReference>
<evidence type="ECO:0000313" key="9">
    <source>
        <dbReference type="Proteomes" id="UP000284706"/>
    </source>
</evidence>
<dbReference type="InterPro" id="IPR019559">
    <property type="entry name" value="Cullin_neddylation_domain"/>
</dbReference>
<organism evidence="8 9">
    <name type="scientific">Gymnopilus dilepis</name>
    <dbReference type="NCBI Taxonomy" id="231916"/>
    <lineage>
        <taxon>Eukaryota</taxon>
        <taxon>Fungi</taxon>
        <taxon>Dikarya</taxon>
        <taxon>Basidiomycota</taxon>
        <taxon>Agaricomycotina</taxon>
        <taxon>Agaricomycetes</taxon>
        <taxon>Agaricomycetidae</taxon>
        <taxon>Agaricales</taxon>
        <taxon>Agaricineae</taxon>
        <taxon>Hymenogastraceae</taxon>
        <taxon>Gymnopilus</taxon>
    </lineage>
</organism>
<proteinExistence type="inferred from homology"/>
<evidence type="ECO:0000256" key="6">
    <source>
        <dbReference type="SAM" id="MobiDB-lite"/>
    </source>
</evidence>
<dbReference type="InterPro" id="IPR059120">
    <property type="entry name" value="Cullin-like_AB"/>
</dbReference>
<dbReference type="FunFam" id="1.20.1310.10:FF:000002">
    <property type="entry name" value="cullin-3 isoform X1"/>
    <property type="match status" value="1"/>
</dbReference>
<evidence type="ECO:0000256" key="3">
    <source>
        <dbReference type="ARBA" id="ARBA00022843"/>
    </source>
</evidence>
<dbReference type="GO" id="GO:0043161">
    <property type="term" value="P:proteasome-mediated ubiquitin-dependent protein catabolic process"/>
    <property type="evidence" value="ECO:0007669"/>
    <property type="project" value="UniProtKB-ARBA"/>
</dbReference>
<dbReference type="SMART" id="SM00182">
    <property type="entry name" value="CULLIN"/>
    <property type="match status" value="1"/>
</dbReference>
<dbReference type="InterPro" id="IPR036388">
    <property type="entry name" value="WH-like_DNA-bd_sf"/>
</dbReference>
<dbReference type="Gene3D" id="1.10.10.10">
    <property type="entry name" value="Winged helix-like DNA-binding domain superfamily/Winged helix DNA-binding domain"/>
    <property type="match status" value="1"/>
</dbReference>
<dbReference type="SMART" id="SM00884">
    <property type="entry name" value="Cullin_Nedd8"/>
    <property type="match status" value="1"/>
</dbReference>
<dbReference type="Gene3D" id="3.30.230.130">
    <property type="entry name" value="Cullin, Chain C, Domain 2"/>
    <property type="match status" value="1"/>
</dbReference>
<protein>
    <recommendedName>
        <fullName evidence="7">Cullin family profile domain-containing protein</fullName>
    </recommendedName>
</protein>
<feature type="compositionally biased region" description="Basic and acidic residues" evidence="6">
    <location>
        <begin position="341"/>
        <end position="350"/>
    </location>
</feature>
<keyword evidence="9" id="KW-1185">Reference proteome</keyword>
<keyword evidence="2" id="KW-1017">Isopeptide bond</keyword>
<dbReference type="GO" id="GO:0080090">
    <property type="term" value="P:regulation of primary metabolic process"/>
    <property type="evidence" value="ECO:0007669"/>
    <property type="project" value="UniProtKB-ARBA"/>
</dbReference>
<dbReference type="SUPFAM" id="SSF74788">
    <property type="entry name" value="Cullin repeat-like"/>
    <property type="match status" value="1"/>
</dbReference>
<dbReference type="FunFam" id="1.10.10.10:FF:000091">
    <property type="entry name" value="Cullin 3"/>
    <property type="match status" value="1"/>
</dbReference>
<comment type="similarity">
    <text evidence="1 4 5">Belongs to the cullin family.</text>
</comment>
<dbReference type="GO" id="GO:0005737">
    <property type="term" value="C:cytoplasm"/>
    <property type="evidence" value="ECO:0007669"/>
    <property type="project" value="UniProtKB-ARBA"/>
</dbReference>
<sequence length="764" mass="87786">MAPRKHGPEFSAEKTWAELAKNIKEIQNHNAANLSFEENHRFAYNMVLYKSGDQLYNGVKQLVIENLEFLANTIIIPAFTSATSDPAMQNTEEELLLKALRRVWDDHTSNMHRLGQILKYMDRVHTQSAHVPPTSVMSLDLFLDRIINKPSIKTQVVTAILNQVQHERDGYGINRSAVKECVDVFLSLEPSKGVTVYKRDLEPVFLEKSEEFYRKEGEHLATSCDTPEFLRSVQARFEAEESRTHHYLSSQTTQPLLQILKDHLLTPHLNNVISKENSGLDVMIDNNQFQDLERLYRLCLKVPTGLPTLRSSLKTSIVRRGKEINSTSLGDDLVDIEGEAPPEKSKDKGKAKAKASGLETAINWVQDVLSLKDRFDLVWKTSFDSNRDVESTLNEAFTSFVNLNEKCSEFISLFIDDHLKKGLKGKSEEEVDVILDKTITIFRFVLEKDVFERYYKGHLAKRLLQGRSVSDDAERGMLAKLKVECGVQFTQKMEGMFNDMRISADTTKEYLEHVSRTTAPEVEISVTIMTSNAWPITHSASACILPPEMSKACKSFEKFYLDRHSGRRLSWQLSLGNADVVVQFKNRVHELNVATFALVILLLFEEDGLLTYSYIKEATQIEEPELKRHLQSLASGKFKILKKHPPGRDVNPDDQFSFNADFTAPTKKIKVPTISSKVESTEERKETRDRIEEERKHLMEACIVRVMKSRKKMTHNDLVNEVTQQLTNKFLPEPLMIKKRIEHLIEREFLERSEEDRRTYRYLA</sequence>
<evidence type="ECO:0000259" key="7">
    <source>
        <dbReference type="PROSITE" id="PS50069"/>
    </source>
</evidence>
<dbReference type="GO" id="GO:0010468">
    <property type="term" value="P:regulation of gene expression"/>
    <property type="evidence" value="ECO:0007669"/>
    <property type="project" value="UniProtKB-ARBA"/>
</dbReference>
<dbReference type="GO" id="GO:0007165">
    <property type="term" value="P:signal transduction"/>
    <property type="evidence" value="ECO:0007669"/>
    <property type="project" value="UniProtKB-ARBA"/>
</dbReference>
<dbReference type="PANTHER" id="PTHR11932">
    <property type="entry name" value="CULLIN"/>
    <property type="match status" value="1"/>
</dbReference>
<evidence type="ECO:0000256" key="2">
    <source>
        <dbReference type="ARBA" id="ARBA00022499"/>
    </source>
</evidence>
<dbReference type="GO" id="GO:0031625">
    <property type="term" value="F:ubiquitin protein ligase binding"/>
    <property type="evidence" value="ECO:0007669"/>
    <property type="project" value="InterPro"/>
</dbReference>
<dbReference type="InterPro" id="IPR045093">
    <property type="entry name" value="Cullin"/>
</dbReference>
<dbReference type="InterPro" id="IPR001373">
    <property type="entry name" value="Cullin_N"/>
</dbReference>
<dbReference type="InterPro" id="IPR036390">
    <property type="entry name" value="WH_DNA-bd_sf"/>
</dbReference>
<feature type="region of interest" description="Disordered" evidence="6">
    <location>
        <begin position="332"/>
        <end position="352"/>
    </location>
</feature>
<evidence type="ECO:0000256" key="4">
    <source>
        <dbReference type="PROSITE-ProRule" id="PRU00330"/>
    </source>
</evidence>
<feature type="domain" description="Cullin family profile" evidence="7">
    <location>
        <begin position="406"/>
        <end position="634"/>
    </location>
</feature>
<name>A0A409VS68_9AGAR</name>
<dbReference type="InterPro" id="IPR016158">
    <property type="entry name" value="Cullin_homology"/>
</dbReference>
<dbReference type="EMBL" id="NHYE01005581">
    <property type="protein sequence ID" value="PPQ69073.1"/>
    <property type="molecule type" value="Genomic_DNA"/>
</dbReference>
<evidence type="ECO:0000256" key="1">
    <source>
        <dbReference type="ARBA" id="ARBA00006019"/>
    </source>
</evidence>
<dbReference type="Proteomes" id="UP000284706">
    <property type="component" value="Unassembled WGS sequence"/>
</dbReference>
<dbReference type="Pfam" id="PF00888">
    <property type="entry name" value="Cullin"/>
    <property type="match status" value="1"/>
</dbReference>
<dbReference type="InterPro" id="IPR036317">
    <property type="entry name" value="Cullin_homology_sf"/>
</dbReference>
<dbReference type="STRING" id="231916.A0A409VS68"/>
<dbReference type="Gene3D" id="1.20.1310.10">
    <property type="entry name" value="Cullin Repeats"/>
    <property type="match status" value="4"/>
</dbReference>
<keyword evidence="3" id="KW-0832">Ubl conjugation</keyword>
<accession>A0A409VS68</accession>
<dbReference type="FunFam" id="1.20.1310.10:FF:000001">
    <property type="entry name" value="Cullin 3"/>
    <property type="match status" value="1"/>
</dbReference>
<dbReference type="AlphaFoldDB" id="A0A409VS68"/>
<evidence type="ECO:0000313" key="8">
    <source>
        <dbReference type="EMBL" id="PPQ69073.1"/>
    </source>
</evidence>
<dbReference type="OrthoDB" id="27073at2759"/>
<dbReference type="SUPFAM" id="SSF75632">
    <property type="entry name" value="Cullin homology domain"/>
    <property type="match status" value="1"/>
</dbReference>
<dbReference type="SUPFAM" id="SSF46785">
    <property type="entry name" value="Winged helix' DNA-binding domain"/>
    <property type="match status" value="1"/>
</dbReference>
<reference evidence="8 9" key="1">
    <citation type="journal article" date="2018" name="Evol. Lett.">
        <title>Horizontal gene cluster transfer increased hallucinogenic mushroom diversity.</title>
        <authorList>
            <person name="Reynolds H.T."/>
            <person name="Vijayakumar V."/>
            <person name="Gluck-Thaler E."/>
            <person name="Korotkin H.B."/>
            <person name="Matheny P.B."/>
            <person name="Slot J.C."/>
        </authorList>
    </citation>
    <scope>NUCLEOTIDE SEQUENCE [LARGE SCALE GENOMIC DNA]</scope>
    <source>
        <strain evidence="8 9">SRW20</strain>
    </source>
</reference>
<dbReference type="GO" id="GO:0000278">
    <property type="term" value="P:mitotic cell cycle"/>
    <property type="evidence" value="ECO:0007669"/>
    <property type="project" value="UniProtKB-ARBA"/>
</dbReference>
<dbReference type="PROSITE" id="PS50069">
    <property type="entry name" value="CULLIN_2"/>
    <property type="match status" value="1"/>
</dbReference>
<dbReference type="GO" id="GO:0006915">
    <property type="term" value="P:apoptotic process"/>
    <property type="evidence" value="ECO:0007669"/>
    <property type="project" value="UniProtKB-ARBA"/>
</dbReference>
<gene>
    <name evidence="8" type="ORF">CVT26_003548</name>
</gene>
<dbReference type="InParanoid" id="A0A409VS68"/>
<comment type="caution">
    <text evidence="8">The sequence shown here is derived from an EMBL/GenBank/DDBJ whole genome shotgun (WGS) entry which is preliminary data.</text>
</comment>
<dbReference type="InterPro" id="IPR016159">
    <property type="entry name" value="Cullin_repeat-like_dom_sf"/>
</dbReference>
<evidence type="ECO:0000256" key="5">
    <source>
        <dbReference type="RuleBase" id="RU003829"/>
    </source>
</evidence>